<name>A0A1W9S278_9BACT</name>
<dbReference type="Proteomes" id="UP000192611">
    <property type="component" value="Unassembled WGS sequence"/>
</dbReference>
<dbReference type="SUPFAM" id="SSF49785">
    <property type="entry name" value="Galactose-binding domain-like"/>
    <property type="match status" value="1"/>
</dbReference>
<proteinExistence type="predicted"/>
<dbReference type="AlphaFoldDB" id="A0A1W9S278"/>
<sequence>MRHISILIISITLSVSFGADLVRLNTHQSYCGNDMLYADWIYYILETPPDSGVGYPPQEVEGRYISLGEVLDPEDFSFQYGRVAITKVSCWYFACTGDVLVHISNTDYMRNPYNITDEDYEEYWSGGPYSPGDGGWYDIDLGEKVVVDWAVMVHFQYQTNNAEYYLGFDEDTSGPWYGFAYHSDDGEWYSTFSWGFYGDFFVRALCETVAGVEPTSLGAIRAVFK</sequence>
<gene>
    <name evidence="1" type="ORF">B6D57_01490</name>
</gene>
<comment type="caution">
    <text evidence="1">The sequence shown here is derived from an EMBL/GenBank/DDBJ whole genome shotgun (WGS) entry which is preliminary data.</text>
</comment>
<reference evidence="2" key="1">
    <citation type="submission" date="2017-03" db="EMBL/GenBank/DDBJ databases">
        <title>Novel pathways for hydrocarbon cycling and metabolic interdependencies in hydrothermal sediment communities.</title>
        <authorList>
            <person name="Dombrowski N."/>
            <person name="Seitz K."/>
            <person name="Teske A."/>
            <person name="Baker B."/>
        </authorList>
    </citation>
    <scope>NUCLEOTIDE SEQUENCE [LARGE SCALE GENOMIC DNA]</scope>
</reference>
<protein>
    <submittedName>
        <fullName evidence="1">Uncharacterized protein</fullName>
    </submittedName>
</protein>
<dbReference type="InterPro" id="IPR008979">
    <property type="entry name" value="Galactose-bd-like_sf"/>
</dbReference>
<evidence type="ECO:0000313" key="1">
    <source>
        <dbReference type="EMBL" id="OQX90961.1"/>
    </source>
</evidence>
<dbReference type="EMBL" id="NATQ01000018">
    <property type="protein sequence ID" value="OQX90961.1"/>
    <property type="molecule type" value="Genomic_DNA"/>
</dbReference>
<evidence type="ECO:0000313" key="2">
    <source>
        <dbReference type="Proteomes" id="UP000192611"/>
    </source>
</evidence>
<organism evidence="1 2">
    <name type="scientific">Candidatus Coatesbacteria bacterium 4484_99</name>
    <dbReference type="NCBI Taxonomy" id="1970774"/>
    <lineage>
        <taxon>Bacteria</taxon>
        <taxon>Candidatus Coatesiibacteriota</taxon>
    </lineage>
</organism>
<accession>A0A1W9S278</accession>